<evidence type="ECO:0000313" key="1">
    <source>
        <dbReference type="EMBL" id="MDJ1502749.1"/>
    </source>
</evidence>
<dbReference type="Proteomes" id="UP001232063">
    <property type="component" value="Unassembled WGS sequence"/>
</dbReference>
<protein>
    <submittedName>
        <fullName evidence="1">Uncharacterized protein</fullName>
    </submittedName>
</protein>
<dbReference type="EMBL" id="JASJOU010000006">
    <property type="protein sequence ID" value="MDJ1502749.1"/>
    <property type="molecule type" value="Genomic_DNA"/>
</dbReference>
<accession>A0AAE3R791</accession>
<dbReference type="RefSeq" id="WP_314513017.1">
    <property type="nucleotide sequence ID" value="NZ_JASJOU010000006.1"/>
</dbReference>
<name>A0AAE3R791_9BACT</name>
<organism evidence="1 2">
    <name type="scientific">Xanthocytophaga agilis</name>
    <dbReference type="NCBI Taxonomy" id="3048010"/>
    <lineage>
        <taxon>Bacteria</taxon>
        <taxon>Pseudomonadati</taxon>
        <taxon>Bacteroidota</taxon>
        <taxon>Cytophagia</taxon>
        <taxon>Cytophagales</taxon>
        <taxon>Rhodocytophagaceae</taxon>
        <taxon>Xanthocytophaga</taxon>
    </lineage>
</organism>
<dbReference type="AlphaFoldDB" id="A0AAE3R791"/>
<gene>
    <name evidence="1" type="ORF">QNI22_18925</name>
</gene>
<proteinExistence type="predicted"/>
<comment type="caution">
    <text evidence="1">The sequence shown here is derived from an EMBL/GenBank/DDBJ whole genome shotgun (WGS) entry which is preliminary data.</text>
</comment>
<evidence type="ECO:0000313" key="2">
    <source>
        <dbReference type="Proteomes" id="UP001232063"/>
    </source>
</evidence>
<reference evidence="1" key="1">
    <citation type="submission" date="2023-05" db="EMBL/GenBank/DDBJ databases">
        <authorList>
            <person name="Zhang X."/>
        </authorList>
    </citation>
    <scope>NUCLEOTIDE SEQUENCE</scope>
    <source>
        <strain evidence="1">BD1B2-1</strain>
    </source>
</reference>
<keyword evidence="2" id="KW-1185">Reference proteome</keyword>
<sequence>MKDEQMAGQLYERFITWVYEKNKHANPYIEGQDVKASDMIDLLRAEHTHASPELINNLRQVVANQMLLALSMLYKMKEYELRKNWIADLIAKTVNAESSDSLLYIINQIVAEIYFGQAE</sequence>